<dbReference type="GO" id="GO:0004368">
    <property type="term" value="F:glycerol-3-phosphate dehydrogenase (quinone) activity"/>
    <property type="evidence" value="ECO:0007669"/>
    <property type="project" value="UniProtKB-EC"/>
</dbReference>
<dbReference type="PROSITE" id="PS00978">
    <property type="entry name" value="FAD_G3PDH_2"/>
    <property type="match status" value="1"/>
</dbReference>
<evidence type="ECO:0000259" key="5">
    <source>
        <dbReference type="Pfam" id="PF16901"/>
    </source>
</evidence>
<feature type="non-terminal residue" evidence="6">
    <location>
        <position position="1"/>
    </location>
</feature>
<dbReference type="Pfam" id="PF16901">
    <property type="entry name" value="DAO_C"/>
    <property type="match status" value="1"/>
</dbReference>
<dbReference type="InterPro" id="IPR000447">
    <property type="entry name" value="G3P_DH_FAD-dep"/>
</dbReference>
<dbReference type="Gene3D" id="3.50.50.60">
    <property type="entry name" value="FAD/NAD(P)-binding domain"/>
    <property type="match status" value="1"/>
</dbReference>
<reference evidence="6 7" key="1">
    <citation type="journal article" date="2013" name="Curr. Biol.">
        <title>The Genome of the Foraminiferan Reticulomyxa filosa.</title>
        <authorList>
            <person name="Glockner G."/>
            <person name="Hulsmann N."/>
            <person name="Schleicher M."/>
            <person name="Noegel A.A."/>
            <person name="Eichinger L."/>
            <person name="Gallinger C."/>
            <person name="Pawlowski J."/>
            <person name="Sierra R."/>
            <person name="Euteneuer U."/>
            <person name="Pillet L."/>
            <person name="Moustafa A."/>
            <person name="Platzer M."/>
            <person name="Groth M."/>
            <person name="Szafranski K."/>
            <person name="Schliwa M."/>
        </authorList>
    </citation>
    <scope>NUCLEOTIDE SEQUENCE [LARGE SCALE GENOMIC DNA]</scope>
</reference>
<dbReference type="PANTHER" id="PTHR11985:SF15">
    <property type="entry name" value="GLYCEROL-3-PHOSPHATE DEHYDROGENASE, MITOCHONDRIAL"/>
    <property type="match status" value="1"/>
</dbReference>
<comment type="caution">
    <text evidence="6">The sequence shown here is derived from an EMBL/GenBank/DDBJ whole genome shotgun (WGS) entry which is preliminary data.</text>
</comment>
<dbReference type="Gene3D" id="1.10.8.870">
    <property type="entry name" value="Alpha-glycerophosphate oxidase, cap domain"/>
    <property type="match status" value="1"/>
</dbReference>
<evidence type="ECO:0000256" key="1">
    <source>
        <dbReference type="ARBA" id="ARBA00013029"/>
    </source>
</evidence>
<dbReference type="InterPro" id="IPR038299">
    <property type="entry name" value="DAO_C_sf"/>
</dbReference>
<sequence length="454" mass="51355">VTCDESYLLKQKELVLKKERAAHIQDLKEYLKKKHKKNFGDADDNLSSSSRSLLPNTSNISRQHLIEILPSGLITVTGGKWTTYRQMAEDTVDLACQMNPELARKATECVTTAVKLIGSTSWTQSVMAILERHQIPKDIAEHLSRNYGDKSFMVGDLYLQEFGKRLAGGYPYTEAEVIYCSKFEMAHTAIDLLARRTRLAFVSRAAAEYALPRVIALMGMVHSWDGRTRVRQYHDACEFLRTMHVADRHKWGRRRHTLEYARRVVETVLAGPSMTDEAILFVIDKFMKCYDLQAHDQDSQQHIADVQDSVQGPIHSDNVNINTNHIHDGGDDNDANAGFNNSAIDNNDGNDADMNADADVQTSQEWQEWRLNQIKAEKSRQLFEGCISREKAFELAAEFAKVFGDDRVIDAVMFTGMKQLGLYEILVSCAACAAEPRYIQHSRCQHSKSSPFEG</sequence>
<protein>
    <recommendedName>
        <fullName evidence="1">glycerol-3-phosphate dehydrogenase</fullName>
        <ecNumber evidence="1">1.1.5.3</ecNumber>
    </recommendedName>
</protein>
<evidence type="ECO:0000256" key="2">
    <source>
        <dbReference type="ARBA" id="ARBA00022630"/>
    </source>
</evidence>
<dbReference type="InterPro" id="IPR036188">
    <property type="entry name" value="FAD/NAD-bd_sf"/>
</dbReference>
<dbReference type="AlphaFoldDB" id="X6N9X8"/>
<dbReference type="GO" id="GO:0006072">
    <property type="term" value="P:glycerol-3-phosphate metabolic process"/>
    <property type="evidence" value="ECO:0007669"/>
    <property type="project" value="InterPro"/>
</dbReference>
<proteinExistence type="predicted"/>
<keyword evidence="3" id="KW-0274">FAD</keyword>
<feature type="domain" description="Alpha-glycerophosphate oxidase C-terminal" evidence="5">
    <location>
        <begin position="109"/>
        <end position="228"/>
    </location>
</feature>
<dbReference type="EMBL" id="ASPP01010644">
    <property type="protein sequence ID" value="ETO22554.1"/>
    <property type="molecule type" value="Genomic_DNA"/>
</dbReference>
<dbReference type="EC" id="1.1.5.3" evidence="1"/>
<evidence type="ECO:0000256" key="4">
    <source>
        <dbReference type="ARBA" id="ARBA00023002"/>
    </source>
</evidence>
<dbReference type="Proteomes" id="UP000023152">
    <property type="component" value="Unassembled WGS sequence"/>
</dbReference>
<gene>
    <name evidence="6" type="ORF">RFI_14645</name>
</gene>
<accession>X6N9X8</accession>
<keyword evidence="2" id="KW-0285">Flavoprotein</keyword>
<keyword evidence="4" id="KW-0560">Oxidoreductase</keyword>
<dbReference type="InterPro" id="IPR031656">
    <property type="entry name" value="DAO_C"/>
</dbReference>
<dbReference type="OrthoDB" id="264015at2759"/>
<evidence type="ECO:0000256" key="3">
    <source>
        <dbReference type="ARBA" id="ARBA00022827"/>
    </source>
</evidence>
<name>X6N9X8_RETFI</name>
<keyword evidence="7" id="KW-1185">Reference proteome</keyword>
<evidence type="ECO:0000313" key="7">
    <source>
        <dbReference type="Proteomes" id="UP000023152"/>
    </source>
</evidence>
<organism evidence="6 7">
    <name type="scientific">Reticulomyxa filosa</name>
    <dbReference type="NCBI Taxonomy" id="46433"/>
    <lineage>
        <taxon>Eukaryota</taxon>
        <taxon>Sar</taxon>
        <taxon>Rhizaria</taxon>
        <taxon>Retaria</taxon>
        <taxon>Foraminifera</taxon>
        <taxon>Monothalamids</taxon>
        <taxon>Reticulomyxidae</taxon>
        <taxon>Reticulomyxa</taxon>
    </lineage>
</organism>
<dbReference type="PANTHER" id="PTHR11985">
    <property type="entry name" value="GLYCEROL-3-PHOSPHATE DEHYDROGENASE"/>
    <property type="match status" value="1"/>
</dbReference>
<evidence type="ECO:0000313" key="6">
    <source>
        <dbReference type="EMBL" id="ETO22554.1"/>
    </source>
</evidence>